<reference evidence="1" key="1">
    <citation type="submission" date="2023-06" db="EMBL/GenBank/DDBJ databases">
        <authorList>
            <person name="Tohno M."/>
            <person name="Tanizawa Y."/>
        </authorList>
    </citation>
    <scope>NUCLEOTIDE SEQUENCE</scope>
    <source>
        <strain evidence="2">BF125</strain>
        <strain evidence="1">BF186</strain>
    </source>
</reference>
<evidence type="ECO:0000313" key="3">
    <source>
        <dbReference type="Proteomes" id="UP001332503"/>
    </source>
</evidence>
<keyword evidence="3" id="KW-1185">Reference proteome</keyword>
<dbReference type="Proteomes" id="UP001332503">
    <property type="component" value="Unassembled WGS sequence"/>
</dbReference>
<comment type="caution">
    <text evidence="1">The sequence shown here is derived from an EMBL/GenBank/DDBJ whole genome shotgun (WGS) entry which is preliminary data.</text>
</comment>
<accession>A0ABD0C576</accession>
<sequence>MRSNTAFARTFLDESPESILTTVKFFDTGVDEQSGIIMKNTKDQMVVMALVPETTKARCCFRDQRLR</sequence>
<evidence type="ECO:0000313" key="4">
    <source>
        <dbReference type="Proteomes" id="UP001346800"/>
    </source>
</evidence>
<dbReference type="Proteomes" id="UP001346800">
    <property type="component" value="Unassembled WGS sequence"/>
</dbReference>
<proteinExistence type="predicted"/>
<reference evidence="3 4" key="2">
    <citation type="journal article" date="2024" name="Int. J. Syst. Evol. Microbiol.">
        <title>Proposal of Lactobacillus amylovorus subsp. animalis subsp. nov. and an emended description of Lactobacillus amylovorus.</title>
        <authorList>
            <person name="Yamane K."/>
            <person name="Tanizawa Y."/>
            <person name="Kobayashi H."/>
            <person name="Kamizono T."/>
            <person name="Kojima Y."/>
            <person name="Takagi H."/>
            <person name="Tohno M."/>
        </authorList>
    </citation>
    <scope>NUCLEOTIDE SEQUENCE [LARGE SCALE GENOMIC DNA]</scope>
    <source>
        <strain evidence="2 3">BF125</strain>
        <strain evidence="1 4">BF186</strain>
    </source>
</reference>
<dbReference type="EMBL" id="BTFQ01000063">
    <property type="protein sequence ID" value="GMM14429.1"/>
    <property type="molecule type" value="Genomic_DNA"/>
</dbReference>
<evidence type="ECO:0000313" key="2">
    <source>
        <dbReference type="EMBL" id="GMM16405.1"/>
    </source>
</evidence>
<protein>
    <submittedName>
        <fullName evidence="1">Uncharacterized protein</fullName>
    </submittedName>
</protein>
<organism evidence="1 4">
    <name type="scientific">Lactobacillus amylovorus subsp. animalium</name>
    <dbReference type="NCBI Taxonomy" id="3378536"/>
    <lineage>
        <taxon>Bacteria</taxon>
        <taxon>Bacillati</taxon>
        <taxon>Bacillota</taxon>
        <taxon>Bacilli</taxon>
        <taxon>Lactobacillales</taxon>
        <taxon>Lactobacillaceae</taxon>
        <taxon>Lactobacillus</taxon>
    </lineage>
</organism>
<gene>
    <name evidence="2" type="ORF">LABF125_15390</name>
    <name evidence="1" type="ORF">LABF186_15460</name>
</gene>
<name>A0ABD0C576_LACAM</name>
<evidence type="ECO:0000313" key="1">
    <source>
        <dbReference type="EMBL" id="GMM14429.1"/>
    </source>
</evidence>
<dbReference type="EMBL" id="BTFR01000028">
    <property type="protein sequence ID" value="GMM16405.1"/>
    <property type="molecule type" value="Genomic_DNA"/>
</dbReference>
<dbReference type="AlphaFoldDB" id="A0ABD0C576"/>